<evidence type="ECO:0008006" key="3">
    <source>
        <dbReference type="Google" id="ProtNLM"/>
    </source>
</evidence>
<dbReference type="Gene3D" id="2.40.10.10">
    <property type="entry name" value="Trypsin-like serine proteases"/>
    <property type="match status" value="1"/>
</dbReference>
<dbReference type="SUPFAM" id="SSF50494">
    <property type="entry name" value="Trypsin-like serine proteases"/>
    <property type="match status" value="1"/>
</dbReference>
<name>A0A853BWU3_9ACTN</name>
<gene>
    <name evidence="1" type="ORF">HNR12_005502</name>
</gene>
<dbReference type="RefSeq" id="WP_179770234.1">
    <property type="nucleotide sequence ID" value="NZ_JACCFO010000001.1"/>
</dbReference>
<dbReference type="EMBL" id="JACCFO010000001">
    <property type="protein sequence ID" value="NYI99225.1"/>
    <property type="molecule type" value="Genomic_DNA"/>
</dbReference>
<keyword evidence="2" id="KW-1185">Reference proteome</keyword>
<dbReference type="Proteomes" id="UP000575985">
    <property type="component" value="Unassembled WGS sequence"/>
</dbReference>
<proteinExistence type="predicted"/>
<accession>A0A853BWU3</accession>
<sequence>MAEYLTESLWPRVRREEESGGIAPGTLNVRAVGLTLADESRPAGRENYALSVALTEPATEEEVRGVLASPLGGETASRIPIRVVVSEEPRLDVAVSPQYEGAYGKRGWCVREAPCGMSIGTFRECVPGYVDGGTLGCLARGKSGERRGQTLGLSCRHVLASNWNDSVIGDRILQQGRFDGSKPDDPKFEVGVLEKMSDIVLDGNTKNLADAATFAANVDQQTGKLSVDRRIVDDVTGKYLLVPLGGDIKSPEDGMKVGKSGRTTGVTFGYIYIIKETRAFQNFMHTGRTAVFKDVIVIKNHRKGERPSKPGDSGSVWWTDDGKRNPVGLHFAGGATVADEWWHAYAFPMRTIVQVLDIELITGR</sequence>
<protein>
    <recommendedName>
        <fullName evidence="3">Peptidase S1 domain-containing protein</fullName>
    </recommendedName>
</protein>
<reference evidence="1 2" key="1">
    <citation type="submission" date="2020-07" db="EMBL/GenBank/DDBJ databases">
        <title>Sequencing the genomes of 1000 actinobacteria strains.</title>
        <authorList>
            <person name="Klenk H.-P."/>
        </authorList>
    </citation>
    <scope>NUCLEOTIDE SEQUENCE [LARGE SCALE GENOMIC DNA]</scope>
    <source>
        <strain evidence="1 2">DSM 45927</strain>
    </source>
</reference>
<dbReference type="AlphaFoldDB" id="A0A853BWU3"/>
<evidence type="ECO:0000313" key="1">
    <source>
        <dbReference type="EMBL" id="NYI99225.1"/>
    </source>
</evidence>
<dbReference type="InterPro" id="IPR043504">
    <property type="entry name" value="Peptidase_S1_PA_chymotrypsin"/>
</dbReference>
<organism evidence="1 2">
    <name type="scientific">Streptomonospora nanhaiensis</name>
    <dbReference type="NCBI Taxonomy" id="1323731"/>
    <lineage>
        <taxon>Bacteria</taxon>
        <taxon>Bacillati</taxon>
        <taxon>Actinomycetota</taxon>
        <taxon>Actinomycetes</taxon>
        <taxon>Streptosporangiales</taxon>
        <taxon>Nocardiopsidaceae</taxon>
        <taxon>Streptomonospora</taxon>
    </lineage>
</organism>
<dbReference type="InterPro" id="IPR009003">
    <property type="entry name" value="Peptidase_S1_PA"/>
</dbReference>
<comment type="caution">
    <text evidence="1">The sequence shown here is derived from an EMBL/GenBank/DDBJ whole genome shotgun (WGS) entry which is preliminary data.</text>
</comment>
<evidence type="ECO:0000313" key="2">
    <source>
        <dbReference type="Proteomes" id="UP000575985"/>
    </source>
</evidence>